<proteinExistence type="predicted"/>
<evidence type="ECO:0000313" key="1">
    <source>
        <dbReference type="EMBL" id="KAK3799355.1"/>
    </source>
</evidence>
<organism evidence="1 2">
    <name type="scientific">Elysia crispata</name>
    <name type="common">lettuce slug</name>
    <dbReference type="NCBI Taxonomy" id="231223"/>
    <lineage>
        <taxon>Eukaryota</taxon>
        <taxon>Metazoa</taxon>
        <taxon>Spiralia</taxon>
        <taxon>Lophotrochozoa</taxon>
        <taxon>Mollusca</taxon>
        <taxon>Gastropoda</taxon>
        <taxon>Heterobranchia</taxon>
        <taxon>Euthyneura</taxon>
        <taxon>Panpulmonata</taxon>
        <taxon>Sacoglossa</taxon>
        <taxon>Placobranchoidea</taxon>
        <taxon>Plakobranchidae</taxon>
        <taxon>Elysia</taxon>
    </lineage>
</organism>
<name>A0AAE1B4A0_9GAST</name>
<gene>
    <name evidence="1" type="ORF">RRG08_063494</name>
</gene>
<accession>A0AAE1B4A0</accession>
<dbReference type="Proteomes" id="UP001283361">
    <property type="component" value="Unassembled WGS sequence"/>
</dbReference>
<comment type="caution">
    <text evidence="1">The sequence shown here is derived from an EMBL/GenBank/DDBJ whole genome shotgun (WGS) entry which is preliminary data.</text>
</comment>
<protein>
    <submittedName>
        <fullName evidence="1">Uncharacterized protein</fullName>
    </submittedName>
</protein>
<reference evidence="1" key="1">
    <citation type="journal article" date="2023" name="G3 (Bethesda)">
        <title>A reference genome for the long-term kleptoplast-retaining sea slug Elysia crispata morphotype clarki.</title>
        <authorList>
            <person name="Eastman K.E."/>
            <person name="Pendleton A.L."/>
            <person name="Shaikh M.A."/>
            <person name="Suttiyut T."/>
            <person name="Ogas R."/>
            <person name="Tomko P."/>
            <person name="Gavelis G."/>
            <person name="Widhalm J.R."/>
            <person name="Wisecaver J.H."/>
        </authorList>
    </citation>
    <scope>NUCLEOTIDE SEQUENCE</scope>
    <source>
        <strain evidence="1">ECLA1</strain>
    </source>
</reference>
<dbReference type="EMBL" id="JAWDGP010000581">
    <property type="protein sequence ID" value="KAK3799355.1"/>
    <property type="molecule type" value="Genomic_DNA"/>
</dbReference>
<dbReference type="AlphaFoldDB" id="A0AAE1B4A0"/>
<keyword evidence="2" id="KW-1185">Reference proteome</keyword>
<evidence type="ECO:0000313" key="2">
    <source>
        <dbReference type="Proteomes" id="UP001283361"/>
    </source>
</evidence>
<sequence>MDDGRISKEIMFCELATGTWPIDDLFCAIRMVASETGKSAAFALETLSRQQPIIHSIVKIYDMLNGAQADVTHSHYNSNDKQRLGLCRRMV</sequence>